<sequence length="721" mass="79481">MIDMDKKRRHDVESIHRILELRARRTPNKQAYGLLDENFRLTEITYAELLERASALASCLAERKLAAGSRCLLMFHQSIEFIVAFFACLRAGTVPVPVNMPGRNRPLTKWEGIARNAQADCILTDRLLVASLGETLQGSDTLAALPLYAEEEGPHEETTAACHALAFLQYTSGSTGEPKGVMVTHAALLSNLRQLEAKFAFDENSVMVSWLPFYHDMGLILGILQGVYSGYKVILMKPADFMQQPAAWLRAVSVYGATHTGAPNFAYRLAADKLETWDRDGEEPIALNGLRRAFCGAEPVDLQTLTRFANVAKHYGFDSGALSPGYGLAEASLVVATYGTRQRVGWLKLDRAKLKSNVVQVLDGGSLDNAPIAAESEEAEESGSGAVYLVGNGFVIDGHRLSVRHTENRRELGEGQIGEVVFSGPSVTQGYWNRPVETDLAFPYDERSGRIELHTGDLGFKTASGELYITGRMKDLIIIQGMNYYPQDIERTAFEADPELRPDGAAAFSVDRGGEEKLIVIQEANRSAVRNPQCERWAARIRDRVRSVHDISVEAVVFVPPMHIPRTTSGKIQRGKAKLMYENNEWAKTLGICVFDREPGYTERVGAEISSEPLLERYIVELVAEQLAVSSSVIDGELPFMELGLTSAMALSVRHSLERATGLSISATALFNYNTAGRMSRYLFALLRGGDVPGDSALDERSESEWLELLKRELGGEARAN</sequence>
<dbReference type="GO" id="GO:0008610">
    <property type="term" value="P:lipid biosynthetic process"/>
    <property type="evidence" value="ECO:0007669"/>
    <property type="project" value="InterPro"/>
</dbReference>
<dbReference type="GO" id="GO:0071766">
    <property type="term" value="P:Actinobacterium-type cell wall biogenesis"/>
    <property type="evidence" value="ECO:0007669"/>
    <property type="project" value="UniProtKB-ARBA"/>
</dbReference>
<dbReference type="PANTHER" id="PTHR22754">
    <property type="entry name" value="DISCO-INTERACTING PROTEIN 2 DIP2 -RELATED"/>
    <property type="match status" value="1"/>
</dbReference>
<dbReference type="RefSeq" id="WP_116059764.1">
    <property type="nucleotide sequence ID" value="NZ_QRDZ01000004.1"/>
</dbReference>
<keyword evidence="4 8" id="KW-0436">Ligase</keyword>
<name>A0A3D9KFT5_9BACL</name>
<dbReference type="AlphaFoldDB" id="A0A3D9KFT5"/>
<evidence type="ECO:0000256" key="4">
    <source>
        <dbReference type="ARBA" id="ARBA00022598"/>
    </source>
</evidence>
<keyword evidence="2" id="KW-0596">Phosphopantetheine</keyword>
<dbReference type="InterPro" id="IPR000873">
    <property type="entry name" value="AMP-dep_synth/lig_dom"/>
</dbReference>
<evidence type="ECO:0000256" key="2">
    <source>
        <dbReference type="ARBA" id="ARBA00022450"/>
    </source>
</evidence>
<evidence type="ECO:0000256" key="3">
    <source>
        <dbReference type="ARBA" id="ARBA00022553"/>
    </source>
</evidence>
<dbReference type="GO" id="GO:0006631">
    <property type="term" value="P:fatty acid metabolic process"/>
    <property type="evidence" value="ECO:0007669"/>
    <property type="project" value="UniProtKB-KW"/>
</dbReference>
<dbReference type="SMART" id="SM01294">
    <property type="entry name" value="PKS_PP_betabranch"/>
    <property type="match status" value="1"/>
</dbReference>
<dbReference type="Pfam" id="PF00501">
    <property type="entry name" value="AMP-binding"/>
    <property type="match status" value="1"/>
</dbReference>
<dbReference type="Pfam" id="PF00550">
    <property type="entry name" value="PP-binding"/>
    <property type="match status" value="1"/>
</dbReference>
<evidence type="ECO:0000313" key="9">
    <source>
        <dbReference type="Proteomes" id="UP000256977"/>
    </source>
</evidence>
<proteinExistence type="inferred from homology"/>
<evidence type="ECO:0000259" key="7">
    <source>
        <dbReference type="PROSITE" id="PS50075"/>
    </source>
</evidence>
<dbReference type="InterPro" id="IPR020806">
    <property type="entry name" value="PKS_PP-bd"/>
</dbReference>
<dbReference type="Pfam" id="PF23024">
    <property type="entry name" value="AMP-dom_DIP2-like"/>
    <property type="match status" value="1"/>
</dbReference>
<dbReference type="OrthoDB" id="9765680at2"/>
<dbReference type="Gene3D" id="1.10.1200.10">
    <property type="entry name" value="ACP-like"/>
    <property type="match status" value="1"/>
</dbReference>
<dbReference type="InterPro" id="IPR009081">
    <property type="entry name" value="PP-bd_ACP"/>
</dbReference>
<keyword evidence="5" id="KW-0276">Fatty acid metabolism</keyword>
<dbReference type="InterPro" id="IPR036736">
    <property type="entry name" value="ACP-like_sf"/>
</dbReference>
<gene>
    <name evidence="8" type="ORF">DFP98_10440</name>
</gene>
<dbReference type="PANTHER" id="PTHR22754:SF32">
    <property type="entry name" value="DISCO-INTERACTING PROTEIN 2"/>
    <property type="match status" value="1"/>
</dbReference>
<accession>A0A3D9KFT5</accession>
<dbReference type="FunFam" id="3.40.50.12780:FF:000013">
    <property type="entry name" value="Long-chain-fatty-acid--AMP ligase FadD32"/>
    <property type="match status" value="1"/>
</dbReference>
<dbReference type="Proteomes" id="UP000256977">
    <property type="component" value="Unassembled WGS sequence"/>
</dbReference>
<reference evidence="8 9" key="1">
    <citation type="submission" date="2018-07" db="EMBL/GenBank/DDBJ databases">
        <title>Genomic Encyclopedia of Type Strains, Phase III (KMG-III): the genomes of soil and plant-associated and newly described type strains.</title>
        <authorList>
            <person name="Whitman W."/>
        </authorList>
    </citation>
    <scope>NUCLEOTIDE SEQUENCE [LARGE SCALE GENOMIC DNA]</scope>
    <source>
        <strain evidence="8 9">CECT 7287</strain>
    </source>
</reference>
<dbReference type="PROSITE" id="PS50075">
    <property type="entry name" value="CARRIER"/>
    <property type="match status" value="1"/>
</dbReference>
<dbReference type="GO" id="GO:0016874">
    <property type="term" value="F:ligase activity"/>
    <property type="evidence" value="ECO:0007669"/>
    <property type="project" value="UniProtKB-KW"/>
</dbReference>
<dbReference type="InterPro" id="IPR040097">
    <property type="entry name" value="FAAL/FAAC"/>
</dbReference>
<dbReference type="InterPro" id="IPR045851">
    <property type="entry name" value="AMP-bd_C_sf"/>
</dbReference>
<comment type="caution">
    <text evidence="8">The sequence shown here is derived from an EMBL/GenBank/DDBJ whole genome shotgun (WGS) entry which is preliminary data.</text>
</comment>
<keyword evidence="3" id="KW-0597">Phosphoprotein</keyword>
<evidence type="ECO:0000256" key="6">
    <source>
        <dbReference type="ARBA" id="ARBA00023098"/>
    </source>
</evidence>
<keyword evidence="6" id="KW-0443">Lipid metabolism</keyword>
<dbReference type="EMBL" id="QRDZ01000004">
    <property type="protein sequence ID" value="RED85335.1"/>
    <property type="molecule type" value="Genomic_DNA"/>
</dbReference>
<dbReference type="SMART" id="SM00823">
    <property type="entry name" value="PKS_PP"/>
    <property type="match status" value="1"/>
</dbReference>
<dbReference type="PROSITE" id="PS00455">
    <property type="entry name" value="AMP_BINDING"/>
    <property type="match status" value="1"/>
</dbReference>
<dbReference type="GO" id="GO:0031177">
    <property type="term" value="F:phosphopantetheine binding"/>
    <property type="evidence" value="ECO:0007669"/>
    <property type="project" value="InterPro"/>
</dbReference>
<dbReference type="Gene3D" id="3.30.300.30">
    <property type="match status" value="1"/>
</dbReference>
<dbReference type="InterPro" id="IPR042099">
    <property type="entry name" value="ANL_N_sf"/>
</dbReference>
<dbReference type="Gene3D" id="3.40.50.12780">
    <property type="entry name" value="N-terminal domain of ligase-like"/>
    <property type="match status" value="1"/>
</dbReference>
<evidence type="ECO:0000313" key="8">
    <source>
        <dbReference type="EMBL" id="RED85335.1"/>
    </source>
</evidence>
<dbReference type="CDD" id="cd05931">
    <property type="entry name" value="FAAL"/>
    <property type="match status" value="1"/>
</dbReference>
<dbReference type="InterPro" id="IPR025110">
    <property type="entry name" value="AMP-bd_C"/>
</dbReference>
<feature type="domain" description="Carrier" evidence="7">
    <location>
        <begin position="610"/>
        <end position="687"/>
    </location>
</feature>
<evidence type="ECO:0000256" key="5">
    <source>
        <dbReference type="ARBA" id="ARBA00022832"/>
    </source>
</evidence>
<dbReference type="SUPFAM" id="SSF56801">
    <property type="entry name" value="Acetyl-CoA synthetase-like"/>
    <property type="match status" value="1"/>
</dbReference>
<dbReference type="InterPro" id="IPR020845">
    <property type="entry name" value="AMP-binding_CS"/>
</dbReference>
<keyword evidence="9" id="KW-1185">Reference proteome</keyword>
<protein>
    <submittedName>
        <fullName evidence="8">Acyl-CoA synthetase (AMP-forming)/AMP-acid ligase II</fullName>
    </submittedName>
</protein>
<comment type="similarity">
    <text evidence="1">Belongs to the ATP-dependent AMP-binding enzyme family.</text>
</comment>
<organism evidence="8 9">
    <name type="scientific">Cohnella phaseoli</name>
    <dbReference type="NCBI Taxonomy" id="456490"/>
    <lineage>
        <taxon>Bacteria</taxon>
        <taxon>Bacillati</taxon>
        <taxon>Bacillota</taxon>
        <taxon>Bacilli</taxon>
        <taxon>Bacillales</taxon>
        <taxon>Paenibacillaceae</taxon>
        <taxon>Cohnella</taxon>
    </lineage>
</organism>
<dbReference type="SUPFAM" id="SSF47336">
    <property type="entry name" value="ACP-like"/>
    <property type="match status" value="1"/>
</dbReference>
<evidence type="ECO:0000256" key="1">
    <source>
        <dbReference type="ARBA" id="ARBA00006432"/>
    </source>
</evidence>